<dbReference type="EMBL" id="BAAAOQ010000012">
    <property type="protein sequence ID" value="GAA2197970.1"/>
    <property type="molecule type" value="Genomic_DNA"/>
</dbReference>
<dbReference type="Proteomes" id="UP001501391">
    <property type="component" value="Unassembled WGS sequence"/>
</dbReference>
<evidence type="ECO:0000256" key="1">
    <source>
        <dbReference type="SAM" id="MobiDB-lite"/>
    </source>
</evidence>
<organism evidence="2 3">
    <name type="scientific">Streptomyces bangladeshensis</name>
    <dbReference type="NCBI Taxonomy" id="295352"/>
    <lineage>
        <taxon>Bacteria</taxon>
        <taxon>Bacillati</taxon>
        <taxon>Actinomycetota</taxon>
        <taxon>Actinomycetes</taxon>
        <taxon>Kitasatosporales</taxon>
        <taxon>Streptomycetaceae</taxon>
        <taxon>Streptomyces</taxon>
    </lineage>
</organism>
<feature type="compositionally biased region" description="Basic and acidic residues" evidence="1">
    <location>
        <begin position="33"/>
        <end position="46"/>
    </location>
</feature>
<proteinExistence type="predicted"/>
<gene>
    <name evidence="2" type="ORF">GCM10009787_38700</name>
</gene>
<feature type="region of interest" description="Disordered" evidence="1">
    <location>
        <begin position="1"/>
        <end position="46"/>
    </location>
</feature>
<sequence length="63" mass="6146">MGGADGAVPLPPVPGLPGVPEALRGKSPPGEPARCRAPDRAAADLSDPRVRAVVRVAPGAAAS</sequence>
<evidence type="ECO:0000313" key="2">
    <source>
        <dbReference type="EMBL" id="GAA2197970.1"/>
    </source>
</evidence>
<keyword evidence="3" id="KW-1185">Reference proteome</keyword>
<accession>A0ABP5NEE7</accession>
<reference evidence="3" key="1">
    <citation type="journal article" date="2019" name="Int. J. Syst. Evol. Microbiol.">
        <title>The Global Catalogue of Microorganisms (GCM) 10K type strain sequencing project: providing services to taxonomists for standard genome sequencing and annotation.</title>
        <authorList>
            <consortium name="The Broad Institute Genomics Platform"/>
            <consortium name="The Broad Institute Genome Sequencing Center for Infectious Disease"/>
            <person name="Wu L."/>
            <person name="Ma J."/>
        </authorList>
    </citation>
    <scope>NUCLEOTIDE SEQUENCE [LARGE SCALE GENOMIC DNA]</scope>
    <source>
        <strain evidence="3">JCM 14924</strain>
    </source>
</reference>
<evidence type="ECO:0000313" key="3">
    <source>
        <dbReference type="Proteomes" id="UP001501391"/>
    </source>
</evidence>
<protein>
    <submittedName>
        <fullName evidence="2">Uncharacterized protein</fullName>
    </submittedName>
</protein>
<name>A0ABP5NEE7_9ACTN</name>
<comment type="caution">
    <text evidence="2">The sequence shown here is derived from an EMBL/GenBank/DDBJ whole genome shotgun (WGS) entry which is preliminary data.</text>
</comment>